<dbReference type="GO" id="GO:0046872">
    <property type="term" value="F:metal ion binding"/>
    <property type="evidence" value="ECO:0007669"/>
    <property type="project" value="UniProtKB-KW"/>
</dbReference>
<reference evidence="4 5" key="1">
    <citation type="submission" date="2019-12" db="EMBL/GenBank/DDBJ databases">
        <authorList>
            <person name="Li C."/>
            <person name="Zhao J."/>
        </authorList>
    </citation>
    <scope>NUCLEOTIDE SEQUENCE [LARGE SCALE GENOMIC DNA]</scope>
    <source>
        <strain evidence="4 5">NEAU-DD11</strain>
    </source>
</reference>
<feature type="binding site" evidence="3">
    <location>
        <position position="209"/>
    </location>
    <ligand>
        <name>Zn(2+)</name>
        <dbReference type="ChEBI" id="CHEBI:29105"/>
        <label>1</label>
    </ligand>
</feature>
<dbReference type="SUPFAM" id="SSF55031">
    <property type="entry name" value="Bacterial exopeptidase dimerisation domain"/>
    <property type="match status" value="1"/>
</dbReference>
<dbReference type="EMBL" id="WSES01000002">
    <property type="protein sequence ID" value="MVW59605.1"/>
    <property type="molecule type" value="Genomic_DNA"/>
</dbReference>
<accession>A0A7X3FXG9</accession>
<evidence type="ECO:0000313" key="4">
    <source>
        <dbReference type="EMBL" id="MVW59605.1"/>
    </source>
</evidence>
<feature type="binding site" evidence="3">
    <location>
        <position position="110"/>
    </location>
    <ligand>
        <name>Zn(2+)</name>
        <dbReference type="ChEBI" id="CHEBI:29105"/>
        <label>2</label>
    </ligand>
</feature>
<feature type="binding site" evidence="3">
    <location>
        <position position="99"/>
    </location>
    <ligand>
        <name>Zn(2+)</name>
        <dbReference type="ChEBI" id="CHEBI:29105"/>
        <label>1</label>
    </ligand>
</feature>
<keyword evidence="2 4" id="KW-0378">Hydrolase</keyword>
<dbReference type="AlphaFoldDB" id="A0A7X3FXG9"/>
<evidence type="ECO:0000256" key="1">
    <source>
        <dbReference type="ARBA" id="ARBA00006153"/>
    </source>
</evidence>
<comment type="similarity">
    <text evidence="1">Belongs to the peptidase M20 family.</text>
</comment>
<dbReference type="PANTHER" id="PTHR32494">
    <property type="entry name" value="ALLANTOATE DEIMINASE-RELATED"/>
    <property type="match status" value="1"/>
</dbReference>
<dbReference type="Proteomes" id="UP000443353">
    <property type="component" value="Unassembled WGS sequence"/>
</dbReference>
<dbReference type="Gene3D" id="3.40.630.10">
    <property type="entry name" value="Zn peptidases"/>
    <property type="match status" value="1"/>
</dbReference>
<dbReference type="GO" id="GO:0016813">
    <property type="term" value="F:hydrolase activity, acting on carbon-nitrogen (but not peptide) bonds, in linear amidines"/>
    <property type="evidence" value="ECO:0007669"/>
    <property type="project" value="InterPro"/>
</dbReference>
<dbReference type="PANTHER" id="PTHR32494:SF5">
    <property type="entry name" value="ALLANTOATE AMIDOHYDROLASE"/>
    <property type="match status" value="1"/>
</dbReference>
<gene>
    <name evidence="4" type="ORF">GPY61_06650</name>
</gene>
<dbReference type="Gene3D" id="3.30.70.360">
    <property type="match status" value="1"/>
</dbReference>
<keyword evidence="5" id="KW-1185">Reference proteome</keyword>
<evidence type="ECO:0000256" key="2">
    <source>
        <dbReference type="ARBA" id="ARBA00022801"/>
    </source>
</evidence>
<feature type="binding site" evidence="3">
    <location>
        <position position="407"/>
    </location>
    <ligand>
        <name>Zn(2+)</name>
        <dbReference type="ChEBI" id="CHEBI:29105"/>
        <label>2</label>
    </ligand>
</feature>
<name>A0A7X3FXG9_9BURK</name>
<dbReference type="RefSeq" id="WP_082577372.1">
    <property type="nucleotide sequence ID" value="NZ_WSES01000002.1"/>
</dbReference>
<organism evidence="4 5">
    <name type="scientific">Massilia cellulosiltytica</name>
    <dbReference type="NCBI Taxonomy" id="2683234"/>
    <lineage>
        <taxon>Bacteria</taxon>
        <taxon>Pseudomonadati</taxon>
        <taxon>Pseudomonadota</taxon>
        <taxon>Betaproteobacteria</taxon>
        <taxon>Burkholderiales</taxon>
        <taxon>Oxalobacteraceae</taxon>
        <taxon>Telluria group</taxon>
        <taxon>Massilia</taxon>
    </lineage>
</organism>
<evidence type="ECO:0000313" key="5">
    <source>
        <dbReference type="Proteomes" id="UP000443353"/>
    </source>
</evidence>
<dbReference type="InterPro" id="IPR002933">
    <property type="entry name" value="Peptidase_M20"/>
</dbReference>
<evidence type="ECO:0000256" key="3">
    <source>
        <dbReference type="PIRSR" id="PIRSR001235-1"/>
    </source>
</evidence>
<dbReference type="NCBIfam" id="TIGR01879">
    <property type="entry name" value="hydantase"/>
    <property type="match status" value="1"/>
</dbReference>
<dbReference type="InterPro" id="IPR010158">
    <property type="entry name" value="Amidase_Cbmase"/>
</dbReference>
<proteinExistence type="inferred from homology"/>
<dbReference type="Pfam" id="PF01546">
    <property type="entry name" value="Peptidase_M20"/>
    <property type="match status" value="1"/>
</dbReference>
<feature type="binding site" evidence="3">
    <location>
        <position position="110"/>
    </location>
    <ligand>
        <name>Zn(2+)</name>
        <dbReference type="ChEBI" id="CHEBI:29105"/>
        <label>1</label>
    </ligand>
</feature>
<dbReference type="SUPFAM" id="SSF53187">
    <property type="entry name" value="Zn-dependent exopeptidases"/>
    <property type="match status" value="1"/>
</dbReference>
<feature type="binding site" evidence="3">
    <location>
        <position position="143"/>
    </location>
    <ligand>
        <name>Zn(2+)</name>
        <dbReference type="ChEBI" id="CHEBI:29105"/>
        <label>2</label>
    </ligand>
</feature>
<comment type="caution">
    <text evidence="4">The sequence shown here is derived from an EMBL/GenBank/DDBJ whole genome shotgun (WGS) entry which is preliminary data.</text>
</comment>
<keyword evidence="3" id="KW-0479">Metal-binding</keyword>
<protein>
    <submittedName>
        <fullName evidence="4">Hydantoinase/carbamoylase family amidase</fullName>
        <ecNumber evidence="4">3.5.-.-</ecNumber>
    </submittedName>
</protein>
<dbReference type="PIRSF" id="PIRSF001235">
    <property type="entry name" value="Amidase_carbamoylase"/>
    <property type="match status" value="1"/>
</dbReference>
<comment type="cofactor">
    <cofactor evidence="3">
        <name>Zn(2+)</name>
        <dbReference type="ChEBI" id="CHEBI:29105"/>
    </cofactor>
    <text evidence="3">Binds 2 Zn(2+) ions per subunit.</text>
</comment>
<dbReference type="InterPro" id="IPR036264">
    <property type="entry name" value="Bact_exopeptidase_dim_dom"/>
</dbReference>
<dbReference type="EC" id="3.5.-.-" evidence="4"/>
<keyword evidence="3" id="KW-0862">Zinc</keyword>
<sequence>MSAAFIRTAAAHRAPSPHGSSTTRWLAQAERLFTAAARLGHDGVGITRESYGDGESAVLALLREWAAERGLAHATDHAANGLFAQRAARERPRIVCGSHIDSVPHGGNFDGLAGVIAGLLVLDRLESEGVHVPLTVAAIRGEESAWYGKAYVGSSAALGKLKAQDLALRNARSGRSLRDALVAAGADLDAIERGCRAPWTQADAYLELHIEQGPVMVKQGWPTAIVSGIRGNVRHNRIVCIGEAGHSGAIPRDLRKDAVLAVADLLMRMDRHWAGLLAEGEDLVVTSGIVTTDAHEHAVSRIPGEAAFSFEARSQHPATLERVHALLVAEIAAVAGERGVRFELDRKIVSPPARMDPGLMRVLQDAADAAGQPCPQLPSGAGHDAAQFANAGVPAAMLFVRNEHGSHNPHEAMDLADFVAAVEVLYHAVRRLA</sequence>